<reference evidence="3 4" key="1">
    <citation type="submission" date="2019-06" db="EMBL/GenBank/DDBJ databases">
        <title>YIM 131921 draft genome.</title>
        <authorList>
            <person name="Jiang L."/>
        </authorList>
    </citation>
    <scope>NUCLEOTIDE SEQUENCE [LARGE SCALE GENOMIC DNA]</scope>
    <source>
        <strain evidence="3 4">YIM 131921</strain>
    </source>
</reference>
<keyword evidence="2" id="KW-1133">Transmembrane helix</keyword>
<feature type="region of interest" description="Disordered" evidence="1">
    <location>
        <begin position="145"/>
        <end position="165"/>
    </location>
</feature>
<keyword evidence="4" id="KW-1185">Reference proteome</keyword>
<comment type="caution">
    <text evidence="3">The sequence shown here is derived from an EMBL/GenBank/DDBJ whole genome shotgun (WGS) entry which is preliminary data.</text>
</comment>
<evidence type="ECO:0000313" key="4">
    <source>
        <dbReference type="Proteomes" id="UP000305887"/>
    </source>
</evidence>
<feature type="transmembrane region" description="Helical" evidence="2">
    <location>
        <begin position="42"/>
        <end position="66"/>
    </location>
</feature>
<evidence type="ECO:0000256" key="2">
    <source>
        <dbReference type="SAM" id="Phobius"/>
    </source>
</evidence>
<gene>
    <name evidence="3" type="ORF">FHG66_00300</name>
</gene>
<organism evidence="3 4">
    <name type="scientific">Rubellimicrobium rubrum</name>
    <dbReference type="NCBI Taxonomy" id="2585369"/>
    <lineage>
        <taxon>Bacteria</taxon>
        <taxon>Pseudomonadati</taxon>
        <taxon>Pseudomonadota</taxon>
        <taxon>Alphaproteobacteria</taxon>
        <taxon>Rhodobacterales</taxon>
        <taxon>Roseobacteraceae</taxon>
        <taxon>Rubellimicrobium</taxon>
    </lineage>
</organism>
<protein>
    <submittedName>
        <fullName evidence="3">DUF2852 domain-containing protein</fullName>
    </submittedName>
</protein>
<proteinExistence type="predicted"/>
<keyword evidence="2" id="KW-0472">Membrane</keyword>
<accession>A0A5C4N509</accession>
<dbReference type="EMBL" id="VDFU01000001">
    <property type="protein sequence ID" value="TNC52773.1"/>
    <property type="molecule type" value="Genomic_DNA"/>
</dbReference>
<dbReference type="InterPro" id="IPR021273">
    <property type="entry name" value="DUF2852"/>
</dbReference>
<evidence type="ECO:0000256" key="1">
    <source>
        <dbReference type="SAM" id="MobiDB-lite"/>
    </source>
</evidence>
<dbReference type="RefSeq" id="WP_139074537.1">
    <property type="nucleotide sequence ID" value="NZ_VDFU01000001.1"/>
</dbReference>
<dbReference type="OrthoDB" id="9806878at2"/>
<name>A0A5C4N509_9RHOB</name>
<dbReference type="AlphaFoldDB" id="A0A5C4N509"/>
<dbReference type="Proteomes" id="UP000305887">
    <property type="component" value="Unassembled WGS sequence"/>
</dbReference>
<feature type="compositionally biased region" description="Basic and acidic residues" evidence="1">
    <location>
        <begin position="145"/>
        <end position="159"/>
    </location>
</feature>
<evidence type="ECO:0000313" key="3">
    <source>
        <dbReference type="EMBL" id="TNC52773.1"/>
    </source>
</evidence>
<dbReference type="Pfam" id="PF11014">
    <property type="entry name" value="DUF2852"/>
    <property type="match status" value="1"/>
</dbReference>
<sequence>MSSTDLSPPADYRRSDRPSFVGQVWTGFGNAVSWLDGHGRKAWIAVTVASFFLAPPVGVALLLFAIGTGRMFSRHRDQSWGRACGSRRDRQDAFRSARMAMRPSGNTAFDTYKAETLRRLEDEQRAFEDFLGRLREAKDKAEFDQFMDERAHKARRGQDGDQDAA</sequence>
<keyword evidence="2" id="KW-0812">Transmembrane</keyword>